<dbReference type="InterPro" id="IPR023332">
    <property type="entry name" value="Proteasome_alpha-type"/>
</dbReference>
<evidence type="ECO:0000256" key="1">
    <source>
        <dbReference type="ARBA" id="ARBA00004496"/>
    </source>
</evidence>
<keyword evidence="3" id="KW-0647">Proteasome</keyword>
<evidence type="ECO:0000259" key="4">
    <source>
        <dbReference type="PROSITE" id="PS00388"/>
    </source>
</evidence>
<feature type="domain" description="Proteasome alpha-type subunits" evidence="4">
    <location>
        <begin position="10"/>
        <end position="32"/>
    </location>
</feature>
<protein>
    <recommendedName>
        <fullName evidence="4">Proteasome alpha-type subunits domain-containing protein</fullName>
    </recommendedName>
</protein>
<evidence type="ECO:0000313" key="5">
    <source>
        <dbReference type="EMBL" id="KKN60544.1"/>
    </source>
</evidence>
<dbReference type="InterPro" id="IPR000426">
    <property type="entry name" value="Proteasome_asu_N"/>
</dbReference>
<sequence length="239" mass="26420">MFGGSSSRGYDRALTVFSPEGRLFQVEYALEAVRRGTIAIAVKSQNDVCICAQIKIPSKLMDANSIDKIFQVDDHIGVAISGLHADSRALVNYARVQAQSFRLTYDEPVRLNLLAKTIADMAQQYSQFGGIRPFGCALFFIGIDASGPQIFTTSPSGIYRSFKAYALGSGEAAAREYLIENYKDGMTFGEIVDLNLKTLKESVDEDLTKENVRLAYIKKDEQFHMASKEEIGAFLAKLE</sequence>
<dbReference type="AlphaFoldDB" id="A0A0F9S0D8"/>
<dbReference type="NCBIfam" id="NF003075">
    <property type="entry name" value="PRK03996.1"/>
    <property type="match status" value="1"/>
</dbReference>
<dbReference type="FunFam" id="3.60.20.10:FF:000004">
    <property type="entry name" value="Proteasome subunit alpha type-4"/>
    <property type="match status" value="1"/>
</dbReference>
<accession>A0A0F9S0D8</accession>
<dbReference type="PROSITE" id="PS51475">
    <property type="entry name" value="PROTEASOME_ALPHA_2"/>
    <property type="match status" value="1"/>
</dbReference>
<dbReference type="GO" id="GO:0006511">
    <property type="term" value="P:ubiquitin-dependent protein catabolic process"/>
    <property type="evidence" value="ECO:0007669"/>
    <property type="project" value="InterPro"/>
</dbReference>
<dbReference type="PANTHER" id="PTHR11599">
    <property type="entry name" value="PROTEASOME SUBUNIT ALPHA/BETA"/>
    <property type="match status" value="1"/>
</dbReference>
<dbReference type="GO" id="GO:0005737">
    <property type="term" value="C:cytoplasm"/>
    <property type="evidence" value="ECO:0007669"/>
    <property type="project" value="UniProtKB-SubCell"/>
</dbReference>
<dbReference type="EMBL" id="LAZR01000692">
    <property type="protein sequence ID" value="KKN60544.1"/>
    <property type="molecule type" value="Genomic_DNA"/>
</dbReference>
<reference evidence="5" key="1">
    <citation type="journal article" date="2015" name="Nature">
        <title>Complex archaea that bridge the gap between prokaryotes and eukaryotes.</title>
        <authorList>
            <person name="Spang A."/>
            <person name="Saw J.H."/>
            <person name="Jorgensen S.L."/>
            <person name="Zaremba-Niedzwiedzka K."/>
            <person name="Martijn J."/>
            <person name="Lind A.E."/>
            <person name="van Eijk R."/>
            <person name="Schleper C."/>
            <person name="Guy L."/>
            <person name="Ettema T.J."/>
        </authorList>
    </citation>
    <scope>NUCLEOTIDE SEQUENCE</scope>
</reference>
<dbReference type="CDD" id="cd01911">
    <property type="entry name" value="proteasome_alpha"/>
    <property type="match status" value="1"/>
</dbReference>
<evidence type="ECO:0000256" key="3">
    <source>
        <dbReference type="ARBA" id="ARBA00022942"/>
    </source>
</evidence>
<proteinExistence type="predicted"/>
<gene>
    <name evidence="5" type="ORF">LCGC14_0530820</name>
</gene>
<dbReference type="SUPFAM" id="SSF56235">
    <property type="entry name" value="N-terminal nucleophile aminohydrolases (Ntn hydrolases)"/>
    <property type="match status" value="1"/>
</dbReference>
<dbReference type="GO" id="GO:0019773">
    <property type="term" value="C:proteasome core complex, alpha-subunit complex"/>
    <property type="evidence" value="ECO:0007669"/>
    <property type="project" value="InterPro"/>
</dbReference>
<dbReference type="Pfam" id="PF00227">
    <property type="entry name" value="Proteasome"/>
    <property type="match status" value="1"/>
</dbReference>
<comment type="caution">
    <text evidence="5">The sequence shown here is derived from an EMBL/GenBank/DDBJ whole genome shotgun (WGS) entry which is preliminary data.</text>
</comment>
<organism evidence="5">
    <name type="scientific">marine sediment metagenome</name>
    <dbReference type="NCBI Taxonomy" id="412755"/>
    <lineage>
        <taxon>unclassified sequences</taxon>
        <taxon>metagenomes</taxon>
        <taxon>ecological metagenomes</taxon>
    </lineage>
</organism>
<dbReference type="InterPro" id="IPR029055">
    <property type="entry name" value="Ntn_hydrolases_N"/>
</dbReference>
<dbReference type="InterPro" id="IPR050115">
    <property type="entry name" value="Proteasome_alpha"/>
</dbReference>
<dbReference type="SMART" id="SM00948">
    <property type="entry name" value="Proteasome_A_N"/>
    <property type="match status" value="1"/>
</dbReference>
<dbReference type="InterPro" id="IPR001353">
    <property type="entry name" value="Proteasome_sua/b"/>
</dbReference>
<evidence type="ECO:0000256" key="2">
    <source>
        <dbReference type="ARBA" id="ARBA00022490"/>
    </source>
</evidence>
<dbReference type="Gene3D" id="3.60.20.10">
    <property type="entry name" value="Glutamine Phosphoribosylpyrophosphate, subunit 1, domain 1"/>
    <property type="match status" value="1"/>
</dbReference>
<keyword evidence="2" id="KW-0963">Cytoplasm</keyword>
<dbReference type="Pfam" id="PF10584">
    <property type="entry name" value="Proteasome_A_N"/>
    <property type="match status" value="1"/>
</dbReference>
<comment type="subcellular location">
    <subcellularLocation>
        <location evidence="1">Cytoplasm</location>
    </subcellularLocation>
</comment>
<name>A0A0F9S0D8_9ZZZZ</name>
<dbReference type="PROSITE" id="PS00388">
    <property type="entry name" value="PROTEASOME_ALPHA_1"/>
    <property type="match status" value="1"/>
</dbReference>